<accession>A0A2M9CJT7</accession>
<dbReference type="Pfam" id="PF01022">
    <property type="entry name" value="HTH_5"/>
    <property type="match status" value="1"/>
</dbReference>
<dbReference type="InterPro" id="IPR036390">
    <property type="entry name" value="WH_DNA-bd_sf"/>
</dbReference>
<feature type="domain" description="HTH arsR-type" evidence="4">
    <location>
        <begin position="1"/>
        <end position="87"/>
    </location>
</feature>
<dbReference type="CDD" id="cd00090">
    <property type="entry name" value="HTH_ARSR"/>
    <property type="match status" value="1"/>
</dbReference>
<organism evidence="5 6">
    <name type="scientific">Diaminobutyricimonas aerilata</name>
    <dbReference type="NCBI Taxonomy" id="1162967"/>
    <lineage>
        <taxon>Bacteria</taxon>
        <taxon>Bacillati</taxon>
        <taxon>Actinomycetota</taxon>
        <taxon>Actinomycetes</taxon>
        <taxon>Micrococcales</taxon>
        <taxon>Microbacteriaceae</taxon>
        <taxon>Diaminobutyricimonas</taxon>
    </lineage>
</organism>
<dbReference type="SUPFAM" id="SSF46785">
    <property type="entry name" value="Winged helix' DNA-binding domain"/>
    <property type="match status" value="1"/>
</dbReference>
<protein>
    <submittedName>
        <fullName evidence="5">Regulatory ArsR family protein</fullName>
    </submittedName>
</protein>
<evidence type="ECO:0000256" key="1">
    <source>
        <dbReference type="ARBA" id="ARBA00023015"/>
    </source>
</evidence>
<keyword evidence="2" id="KW-0238">DNA-binding</keyword>
<dbReference type="OrthoDB" id="9810923at2"/>
<dbReference type="InterPro" id="IPR011991">
    <property type="entry name" value="ArsR-like_HTH"/>
</dbReference>
<evidence type="ECO:0000313" key="6">
    <source>
        <dbReference type="Proteomes" id="UP000228758"/>
    </source>
</evidence>
<keyword evidence="1" id="KW-0805">Transcription regulation</keyword>
<dbReference type="InterPro" id="IPR036388">
    <property type="entry name" value="WH-like_DNA-bd_sf"/>
</dbReference>
<dbReference type="PRINTS" id="PR00778">
    <property type="entry name" value="HTHARSR"/>
</dbReference>
<name>A0A2M9CJT7_9MICO</name>
<evidence type="ECO:0000256" key="3">
    <source>
        <dbReference type="ARBA" id="ARBA00023163"/>
    </source>
</evidence>
<sequence length="95" mass="10908">MLRALSEQRRRSILRLVRERELPAGRIAEEFDVTRSAVSQHLAVLKEAGLVTERRDGTRRLYRARPEAMVRVQAALDAIWSDALDRGRALVEAER</sequence>
<keyword evidence="3" id="KW-0804">Transcription</keyword>
<dbReference type="InterPro" id="IPR051081">
    <property type="entry name" value="HTH_MetalResp_TranReg"/>
</dbReference>
<dbReference type="PROSITE" id="PS50987">
    <property type="entry name" value="HTH_ARSR_2"/>
    <property type="match status" value="1"/>
</dbReference>
<evidence type="ECO:0000256" key="2">
    <source>
        <dbReference type="ARBA" id="ARBA00023125"/>
    </source>
</evidence>
<proteinExistence type="predicted"/>
<evidence type="ECO:0000259" key="4">
    <source>
        <dbReference type="PROSITE" id="PS50987"/>
    </source>
</evidence>
<comment type="caution">
    <text evidence="5">The sequence shown here is derived from an EMBL/GenBank/DDBJ whole genome shotgun (WGS) entry which is preliminary data.</text>
</comment>
<dbReference type="PANTHER" id="PTHR33154">
    <property type="entry name" value="TRANSCRIPTIONAL REGULATOR, ARSR FAMILY"/>
    <property type="match status" value="1"/>
</dbReference>
<dbReference type="Gene3D" id="1.10.10.10">
    <property type="entry name" value="Winged helix-like DNA-binding domain superfamily/Winged helix DNA-binding domain"/>
    <property type="match status" value="1"/>
</dbReference>
<dbReference type="GO" id="GO:0003677">
    <property type="term" value="F:DNA binding"/>
    <property type="evidence" value="ECO:0007669"/>
    <property type="project" value="UniProtKB-KW"/>
</dbReference>
<dbReference type="NCBIfam" id="NF033788">
    <property type="entry name" value="HTH_metalloreg"/>
    <property type="match status" value="1"/>
</dbReference>
<dbReference type="InterPro" id="IPR001845">
    <property type="entry name" value="HTH_ArsR_DNA-bd_dom"/>
</dbReference>
<gene>
    <name evidence="5" type="ORF">CLV46_1704</name>
</gene>
<dbReference type="SMART" id="SM00418">
    <property type="entry name" value="HTH_ARSR"/>
    <property type="match status" value="1"/>
</dbReference>
<dbReference type="Proteomes" id="UP000228758">
    <property type="component" value="Unassembled WGS sequence"/>
</dbReference>
<dbReference type="AlphaFoldDB" id="A0A2M9CJT7"/>
<reference evidence="5 6" key="1">
    <citation type="submission" date="2017-11" db="EMBL/GenBank/DDBJ databases">
        <title>Genomic Encyclopedia of Archaeal and Bacterial Type Strains, Phase II (KMG-II): From Individual Species to Whole Genera.</title>
        <authorList>
            <person name="Goeker M."/>
        </authorList>
    </citation>
    <scope>NUCLEOTIDE SEQUENCE [LARGE SCALE GENOMIC DNA]</scope>
    <source>
        <strain evidence="5 6">DSM 27393</strain>
    </source>
</reference>
<evidence type="ECO:0000313" key="5">
    <source>
        <dbReference type="EMBL" id="PJJ72140.1"/>
    </source>
</evidence>
<dbReference type="EMBL" id="PGFF01000001">
    <property type="protein sequence ID" value="PJJ72140.1"/>
    <property type="molecule type" value="Genomic_DNA"/>
</dbReference>
<keyword evidence="6" id="KW-1185">Reference proteome</keyword>
<dbReference type="PANTHER" id="PTHR33154:SF33">
    <property type="entry name" value="TRANSCRIPTIONAL REPRESSOR SDPR"/>
    <property type="match status" value="1"/>
</dbReference>
<dbReference type="GO" id="GO:0003700">
    <property type="term" value="F:DNA-binding transcription factor activity"/>
    <property type="evidence" value="ECO:0007669"/>
    <property type="project" value="InterPro"/>
</dbReference>